<dbReference type="InterPro" id="IPR023214">
    <property type="entry name" value="HAD_sf"/>
</dbReference>
<dbReference type="GO" id="GO:0046872">
    <property type="term" value="F:metal ion binding"/>
    <property type="evidence" value="ECO:0007669"/>
    <property type="project" value="UniProtKB-KW"/>
</dbReference>
<dbReference type="Gene3D" id="3.40.50.1000">
    <property type="entry name" value="HAD superfamily/HAD-like"/>
    <property type="match status" value="1"/>
</dbReference>
<dbReference type="AlphaFoldDB" id="A0A554MXC9"/>
<dbReference type="NCBIfam" id="TIGR01549">
    <property type="entry name" value="HAD-SF-IA-v1"/>
    <property type="match status" value="1"/>
</dbReference>
<dbReference type="Proteomes" id="UP000319894">
    <property type="component" value="Unassembled WGS sequence"/>
</dbReference>
<evidence type="ECO:0000313" key="8">
    <source>
        <dbReference type="Proteomes" id="UP000319894"/>
    </source>
</evidence>
<organism evidence="7 8">
    <name type="scientific">Haloglomus irregulare</name>
    <dbReference type="NCBI Taxonomy" id="2234134"/>
    <lineage>
        <taxon>Archaea</taxon>
        <taxon>Methanobacteriati</taxon>
        <taxon>Methanobacteriota</taxon>
        <taxon>Stenosarchaea group</taxon>
        <taxon>Halobacteria</taxon>
        <taxon>Halobacteriales</taxon>
        <taxon>Natronomonadaceae</taxon>
        <taxon>Haloglomus</taxon>
    </lineage>
</organism>
<dbReference type="PANTHER" id="PTHR46470:SF2">
    <property type="entry name" value="GLYCERALDEHYDE 3-PHOSPHATE PHOSPHATASE"/>
    <property type="match status" value="1"/>
</dbReference>
<dbReference type="RefSeq" id="WP_144262774.1">
    <property type="nucleotide sequence ID" value="NZ_QMDX01000010.1"/>
</dbReference>
<dbReference type="NCBIfam" id="TIGR01509">
    <property type="entry name" value="HAD-SF-IA-v3"/>
    <property type="match status" value="1"/>
</dbReference>
<protein>
    <submittedName>
        <fullName evidence="7">HAD family hydrolase</fullName>
    </submittedName>
</protein>
<dbReference type="GO" id="GO:0016791">
    <property type="term" value="F:phosphatase activity"/>
    <property type="evidence" value="ECO:0007669"/>
    <property type="project" value="TreeGrafter"/>
</dbReference>
<dbReference type="SUPFAM" id="SSF56784">
    <property type="entry name" value="HAD-like"/>
    <property type="match status" value="1"/>
</dbReference>
<evidence type="ECO:0000256" key="6">
    <source>
        <dbReference type="SAM" id="MobiDB-lite"/>
    </source>
</evidence>
<feature type="region of interest" description="Disordered" evidence="6">
    <location>
        <begin position="198"/>
        <end position="227"/>
    </location>
</feature>
<dbReference type="Gene3D" id="1.20.120.710">
    <property type="entry name" value="Haloacid dehalogenase hydrolase-like domain"/>
    <property type="match status" value="1"/>
</dbReference>
<evidence type="ECO:0000256" key="4">
    <source>
        <dbReference type="ARBA" id="ARBA00022801"/>
    </source>
</evidence>
<keyword evidence="3" id="KW-0479">Metal-binding</keyword>
<gene>
    <name evidence="7" type="ORF">DP107_13995</name>
</gene>
<reference evidence="7 8" key="1">
    <citation type="submission" date="2018-06" db="EMBL/GenBank/DDBJ databases">
        <title>Natronomonas sp. F16-60 a new haloarchaeon isolated from a solar saltern of Isla Cristina, Huelva, Spain.</title>
        <authorList>
            <person name="Duran-Viseras A."/>
            <person name="Sanchez-Porro C."/>
            <person name="Ventosa A."/>
        </authorList>
    </citation>
    <scope>NUCLEOTIDE SEQUENCE [LARGE SCALE GENOMIC DNA]</scope>
    <source>
        <strain evidence="7 8">F16-60</strain>
    </source>
</reference>
<dbReference type="PRINTS" id="PR00413">
    <property type="entry name" value="HADHALOGNASE"/>
</dbReference>
<dbReference type="GO" id="GO:0044281">
    <property type="term" value="P:small molecule metabolic process"/>
    <property type="evidence" value="ECO:0007669"/>
    <property type="project" value="UniProtKB-ARBA"/>
</dbReference>
<dbReference type="Pfam" id="PF00702">
    <property type="entry name" value="Hydrolase"/>
    <property type="match status" value="1"/>
</dbReference>
<proteinExistence type="inferred from homology"/>
<sequence>MTGVQAVTLDIDRTLCEYRRSTADLLATAFDEVGVAPFFTAAEYHDRMFRYVPRTDTKAELREACFADLAEERGHDRAVGRRVAAVHTRLRDHRAVEPLPGARAAVETLAERYPLAVVTNGAPEIQAPKLDALGLSGVFETVVHAGYDTLAKPDPAPFLDALDVLGTAAPATVHVGDSSDDVLGADAAGMRTAWLRTEAERDATGRPGTRPHFELDSMRDLVDPPWE</sequence>
<dbReference type="FunCoup" id="A0A554MXC9">
    <property type="interactions" value="25"/>
</dbReference>
<keyword evidence="8" id="KW-1185">Reference proteome</keyword>
<dbReference type="InterPro" id="IPR006439">
    <property type="entry name" value="HAD-SF_hydro_IA"/>
</dbReference>
<dbReference type="OrthoDB" id="27736at2157"/>
<dbReference type="PANTHER" id="PTHR46470">
    <property type="entry name" value="N-ACYLNEURAMINATE-9-PHOSPHATASE"/>
    <property type="match status" value="1"/>
</dbReference>
<evidence type="ECO:0000256" key="2">
    <source>
        <dbReference type="ARBA" id="ARBA00007958"/>
    </source>
</evidence>
<comment type="caution">
    <text evidence="7">The sequence shown here is derived from an EMBL/GenBank/DDBJ whole genome shotgun (WGS) entry which is preliminary data.</text>
</comment>
<accession>A0A554MXC9</accession>
<evidence type="ECO:0000256" key="5">
    <source>
        <dbReference type="ARBA" id="ARBA00022842"/>
    </source>
</evidence>
<dbReference type="EMBL" id="QMDX01000010">
    <property type="protein sequence ID" value="TSD09769.1"/>
    <property type="molecule type" value="Genomic_DNA"/>
</dbReference>
<dbReference type="SFLD" id="SFLDG01129">
    <property type="entry name" value="C1.5:_HAD__Beta-PGM__Phosphata"/>
    <property type="match status" value="1"/>
</dbReference>
<dbReference type="SFLD" id="SFLDS00003">
    <property type="entry name" value="Haloacid_Dehalogenase"/>
    <property type="match status" value="1"/>
</dbReference>
<keyword evidence="5" id="KW-0460">Magnesium</keyword>
<dbReference type="InterPro" id="IPR051400">
    <property type="entry name" value="HAD-like_hydrolase"/>
</dbReference>
<feature type="compositionally biased region" description="Basic and acidic residues" evidence="6">
    <location>
        <begin position="211"/>
        <end position="227"/>
    </location>
</feature>
<keyword evidence="4 7" id="KW-0378">Hydrolase</keyword>
<evidence type="ECO:0000313" key="7">
    <source>
        <dbReference type="EMBL" id="TSD09769.1"/>
    </source>
</evidence>
<comment type="cofactor">
    <cofactor evidence="1">
        <name>Mg(2+)</name>
        <dbReference type="ChEBI" id="CHEBI:18420"/>
    </cofactor>
</comment>
<dbReference type="InParanoid" id="A0A554MXC9"/>
<dbReference type="InterPro" id="IPR036412">
    <property type="entry name" value="HAD-like_sf"/>
</dbReference>
<comment type="similarity">
    <text evidence="2">Belongs to the HAD-like hydrolase superfamily.</text>
</comment>
<evidence type="ECO:0000256" key="1">
    <source>
        <dbReference type="ARBA" id="ARBA00001946"/>
    </source>
</evidence>
<name>A0A554MXC9_9EURY</name>
<evidence type="ECO:0000256" key="3">
    <source>
        <dbReference type="ARBA" id="ARBA00022723"/>
    </source>
</evidence>